<evidence type="ECO:0000256" key="4">
    <source>
        <dbReference type="SAM" id="SignalP"/>
    </source>
</evidence>
<comment type="similarity">
    <text evidence="1">Belongs to the transglycosylase Slt family.</text>
</comment>
<accession>A0A917I9G5</accession>
<feature type="domain" description="Transglycosylase SLT" evidence="5">
    <location>
        <begin position="152"/>
        <end position="252"/>
    </location>
</feature>
<dbReference type="PANTHER" id="PTHR37423">
    <property type="entry name" value="SOLUBLE LYTIC MUREIN TRANSGLYCOSYLASE-RELATED"/>
    <property type="match status" value="1"/>
</dbReference>
<evidence type="ECO:0000313" key="7">
    <source>
        <dbReference type="Proteomes" id="UP000603912"/>
    </source>
</evidence>
<dbReference type="Proteomes" id="UP000603912">
    <property type="component" value="Unassembled WGS sequence"/>
</dbReference>
<dbReference type="Pfam" id="PF01464">
    <property type="entry name" value="SLT"/>
    <property type="match status" value="1"/>
</dbReference>
<comment type="caution">
    <text evidence="6">The sequence shown here is derived from an EMBL/GenBank/DDBJ whole genome shotgun (WGS) entry which is preliminary data.</text>
</comment>
<dbReference type="Gene3D" id="1.10.530.10">
    <property type="match status" value="1"/>
</dbReference>
<dbReference type="EMBL" id="BMES01000002">
    <property type="protein sequence ID" value="GGH27523.1"/>
    <property type="molecule type" value="Genomic_DNA"/>
</dbReference>
<feature type="signal peptide" evidence="4">
    <location>
        <begin position="1"/>
        <end position="24"/>
    </location>
</feature>
<feature type="region of interest" description="Disordered" evidence="3">
    <location>
        <begin position="47"/>
        <end position="91"/>
    </location>
</feature>
<feature type="compositionally biased region" description="Low complexity" evidence="3">
    <location>
        <begin position="47"/>
        <end position="63"/>
    </location>
</feature>
<dbReference type="InterPro" id="IPR008258">
    <property type="entry name" value="Transglycosylase_SLT_dom_1"/>
</dbReference>
<evidence type="ECO:0000256" key="1">
    <source>
        <dbReference type="ARBA" id="ARBA00007734"/>
    </source>
</evidence>
<dbReference type="InterPro" id="IPR023346">
    <property type="entry name" value="Lysozyme-like_dom_sf"/>
</dbReference>
<reference evidence="6" key="1">
    <citation type="journal article" date="2014" name="Int. J. Syst. Evol. Microbiol.">
        <title>Complete genome sequence of Corynebacterium casei LMG S-19264T (=DSM 44701T), isolated from a smear-ripened cheese.</title>
        <authorList>
            <consortium name="US DOE Joint Genome Institute (JGI-PGF)"/>
            <person name="Walter F."/>
            <person name="Albersmeier A."/>
            <person name="Kalinowski J."/>
            <person name="Ruckert C."/>
        </authorList>
    </citation>
    <scope>NUCLEOTIDE SEQUENCE</scope>
    <source>
        <strain evidence="6">CGMCC 1.12214</strain>
    </source>
</reference>
<keyword evidence="7" id="KW-1185">Reference proteome</keyword>
<reference evidence="6" key="2">
    <citation type="submission" date="2020-09" db="EMBL/GenBank/DDBJ databases">
        <authorList>
            <person name="Sun Q."/>
            <person name="Zhou Y."/>
        </authorList>
    </citation>
    <scope>NUCLEOTIDE SEQUENCE</scope>
    <source>
        <strain evidence="6">CGMCC 1.12214</strain>
    </source>
</reference>
<comment type="similarity">
    <text evidence="2">Belongs to the virb1 family.</text>
</comment>
<dbReference type="SUPFAM" id="SSF53955">
    <property type="entry name" value="Lysozyme-like"/>
    <property type="match status" value="1"/>
</dbReference>
<organism evidence="6 7">
    <name type="scientific">Alsobacter metallidurans</name>
    <dbReference type="NCBI Taxonomy" id="340221"/>
    <lineage>
        <taxon>Bacteria</taxon>
        <taxon>Pseudomonadati</taxon>
        <taxon>Pseudomonadota</taxon>
        <taxon>Alphaproteobacteria</taxon>
        <taxon>Hyphomicrobiales</taxon>
        <taxon>Alsobacteraceae</taxon>
        <taxon>Alsobacter</taxon>
    </lineage>
</organism>
<dbReference type="AlphaFoldDB" id="A0A917I9G5"/>
<name>A0A917I9G5_9HYPH</name>
<feature type="compositionally biased region" description="Basic and acidic residues" evidence="3">
    <location>
        <begin position="66"/>
        <end position="86"/>
    </location>
</feature>
<proteinExistence type="inferred from homology"/>
<dbReference type="RefSeq" id="WP_244643916.1">
    <property type="nucleotide sequence ID" value="NZ_BMES01000002.1"/>
</dbReference>
<evidence type="ECO:0000313" key="6">
    <source>
        <dbReference type="EMBL" id="GGH27523.1"/>
    </source>
</evidence>
<keyword evidence="4" id="KW-0732">Signal</keyword>
<gene>
    <name evidence="6" type="ORF">GCM10007036_36090</name>
</gene>
<sequence>MKKTIAAACLAACVATGFSTGASANVGDPSSPLNVLLQEKARTENAAQAATTQTQAQTNAKAKSLTRQERRAARREQVQKAREARAASRLGKVASLETGSLPAPATVPAASAAQPTPALAPQAAPAVEAPVRTRHGKALGYGSEARSGLKAMIAKHAAANGIPFALADAVVRIESRYQPGVSNGGAVGLMQIKPQTARGLGYGGGAAGLKNPETNLTYGMKYLAQAYRMSGGSTCATVMRYQSGHYAKRINAANRAYCGKAQAIMASN</sequence>
<evidence type="ECO:0000256" key="3">
    <source>
        <dbReference type="SAM" id="MobiDB-lite"/>
    </source>
</evidence>
<feature type="chain" id="PRO_5037571501" description="Transglycosylase SLT domain-containing protein" evidence="4">
    <location>
        <begin position="25"/>
        <end position="268"/>
    </location>
</feature>
<evidence type="ECO:0000256" key="2">
    <source>
        <dbReference type="ARBA" id="ARBA00009387"/>
    </source>
</evidence>
<dbReference type="PANTHER" id="PTHR37423:SF2">
    <property type="entry name" value="MEMBRANE-BOUND LYTIC MUREIN TRANSGLYCOSYLASE C"/>
    <property type="match status" value="1"/>
</dbReference>
<evidence type="ECO:0000259" key="5">
    <source>
        <dbReference type="Pfam" id="PF01464"/>
    </source>
</evidence>
<protein>
    <recommendedName>
        <fullName evidence="5">Transglycosylase SLT domain-containing protein</fullName>
    </recommendedName>
</protein>